<evidence type="ECO:0000313" key="2">
    <source>
        <dbReference type="Proteomes" id="UP001432027"/>
    </source>
</evidence>
<sequence length="107" mass="12515">MIILLRITARFAMLVNSICTKKRRCIPILSVSCVRDASRLARRGNSNRYRTRQTTICHLRRYHKSDLYANGIYLQCNCGDKMRSEHSSVTHGRKCKDHQFTLRKLDS</sequence>
<feature type="non-terminal residue" evidence="1">
    <location>
        <position position="107"/>
    </location>
</feature>
<dbReference type="Proteomes" id="UP001432027">
    <property type="component" value="Unassembled WGS sequence"/>
</dbReference>
<name>A0AAV5U834_9BILA</name>
<gene>
    <name evidence="1" type="ORF">PENTCL1PPCAC_24717</name>
</gene>
<keyword evidence="2" id="KW-1185">Reference proteome</keyword>
<evidence type="ECO:0000313" key="1">
    <source>
        <dbReference type="EMBL" id="GMT02543.1"/>
    </source>
</evidence>
<protein>
    <recommendedName>
        <fullName evidence="3">C2H2-type domain-containing protein</fullName>
    </recommendedName>
</protein>
<dbReference type="EMBL" id="BTSX01000005">
    <property type="protein sequence ID" value="GMT02543.1"/>
    <property type="molecule type" value="Genomic_DNA"/>
</dbReference>
<reference evidence="1" key="1">
    <citation type="submission" date="2023-10" db="EMBL/GenBank/DDBJ databases">
        <title>Genome assembly of Pristionchus species.</title>
        <authorList>
            <person name="Yoshida K."/>
            <person name="Sommer R.J."/>
        </authorList>
    </citation>
    <scope>NUCLEOTIDE SEQUENCE</scope>
    <source>
        <strain evidence="1">RS0144</strain>
    </source>
</reference>
<organism evidence="1 2">
    <name type="scientific">Pristionchus entomophagus</name>
    <dbReference type="NCBI Taxonomy" id="358040"/>
    <lineage>
        <taxon>Eukaryota</taxon>
        <taxon>Metazoa</taxon>
        <taxon>Ecdysozoa</taxon>
        <taxon>Nematoda</taxon>
        <taxon>Chromadorea</taxon>
        <taxon>Rhabditida</taxon>
        <taxon>Rhabditina</taxon>
        <taxon>Diplogasteromorpha</taxon>
        <taxon>Diplogasteroidea</taxon>
        <taxon>Neodiplogasteridae</taxon>
        <taxon>Pristionchus</taxon>
    </lineage>
</organism>
<proteinExistence type="predicted"/>
<accession>A0AAV5U834</accession>
<dbReference type="AlphaFoldDB" id="A0AAV5U834"/>
<comment type="caution">
    <text evidence="1">The sequence shown here is derived from an EMBL/GenBank/DDBJ whole genome shotgun (WGS) entry which is preliminary data.</text>
</comment>
<evidence type="ECO:0008006" key="3">
    <source>
        <dbReference type="Google" id="ProtNLM"/>
    </source>
</evidence>